<keyword evidence="2" id="KW-0175">Coiled coil</keyword>
<evidence type="ECO:0000256" key="1">
    <source>
        <dbReference type="PROSITE-ProRule" id="PRU00339"/>
    </source>
</evidence>
<sequence length="949" mass="109621">MKVSRLRILVPVLLLAVLFGCSTKKNTSMSRFYHAMTARFNIYFNGEEAYKDGVKELADGNEDIYLEQLPVYPIGNKKSVGMGEANFDRAVEKSQKAIKLHSIKKKPKKNPNKARNPQYKKWLASKEFNPFLKNAWLLMGKAQFQKGDFLEAASTFSYVARLYSNDDEVRTEANLWLAECYSQLDWFYDSEDLLQKANNDSLPRSVMGKFRAAKGNLLLRQGRYQEALPYLEATARREKSKLQKSRLYYIIGQAKQQLGDNAGAYAAYGRAAKLNAKYELTLNAKIRQTEVIPESEIPKALKRMNRMAKQGKNKEFMEQIYYAIGNIHLSQNDTAKAIESYEKGAESENSTMEKGVLMLRLGDLYWARGEYSKAQKAYGDALGMLTSDFAGYDELNKRSLILDELVGYAEDVELQDSLQRLAKKPREEQLEIINKIIEEVKRQEEEQRKEEERQKLMAQREENMGEFAANRPSSTTTPTINTGDDSWYFYNQQLVTQGKTEFVKKWGRRKLEDDWRRSNKTVISMDEGMGYNYDEPTDSLGNPIELTDTTAVDSAALDNKNPEYYLQQLPVTEEQIAESNDIIKDGLFNLGKIYKDKLEDYGNAEKNFDRLCSQYPDFEMMDEVYYNLYLMYMLWDRPLDAEMAKNKLISLFPDSKYALTLADPDYLYNVRYGKHLEDSLYAETYNAFKDGDMSLVAKNYEVSTNKYAMGQHRPKFMFLYAMSRLNDGDQKTFLELLKKIVQDYPGNDVTSIAEGILKGNEDGRILQGAMLGSIWSRRKVNLGAEGNDSTQIEPFSDEHNATFLFVLAFEEGKVNENLLLYTMANYNFSSFVIKSFDLEFRTENGIRMLVISQFTNFTEARQYWQLLYSNKEMSAKLSGIKAIIISEHNFELLNKYYSFDDYEQFFKDKFANLPMPEVEGVIFDTPDYDELEELDEETGYGQDEEIFLN</sequence>
<keyword evidence="1" id="KW-0802">TPR repeat</keyword>
<dbReference type="Gene3D" id="1.25.40.10">
    <property type="entry name" value="Tetratricopeptide repeat domain"/>
    <property type="match status" value="4"/>
</dbReference>
<dbReference type="SMART" id="SM00028">
    <property type="entry name" value="TPR"/>
    <property type="match status" value="7"/>
</dbReference>
<dbReference type="EMBL" id="DWUP01000062">
    <property type="protein sequence ID" value="HJD52682.1"/>
    <property type="molecule type" value="Genomic_DNA"/>
</dbReference>
<dbReference type="PROSITE" id="PS51257">
    <property type="entry name" value="PROKAR_LIPOPROTEIN"/>
    <property type="match status" value="1"/>
</dbReference>
<dbReference type="Pfam" id="PF13174">
    <property type="entry name" value="TPR_6"/>
    <property type="match status" value="1"/>
</dbReference>
<feature type="coiled-coil region" evidence="2">
    <location>
        <begin position="426"/>
        <end position="462"/>
    </location>
</feature>
<reference evidence="3" key="2">
    <citation type="submission" date="2021-04" db="EMBL/GenBank/DDBJ databases">
        <authorList>
            <person name="Gilroy R."/>
        </authorList>
    </citation>
    <scope>NUCLEOTIDE SEQUENCE</scope>
    <source>
        <strain evidence="3">MalCec1-1739</strain>
    </source>
</reference>
<protein>
    <submittedName>
        <fullName evidence="3">Tetratricopeptide repeat protein</fullName>
    </submittedName>
</protein>
<dbReference type="AlphaFoldDB" id="A0A9D2UHS3"/>
<evidence type="ECO:0000313" key="4">
    <source>
        <dbReference type="Proteomes" id="UP000787625"/>
    </source>
</evidence>
<name>A0A9D2UHS3_9BACT</name>
<dbReference type="Pfam" id="PF13181">
    <property type="entry name" value="TPR_8"/>
    <property type="match status" value="1"/>
</dbReference>
<dbReference type="Proteomes" id="UP000787625">
    <property type="component" value="Unassembled WGS sequence"/>
</dbReference>
<dbReference type="InterPro" id="IPR019734">
    <property type="entry name" value="TPR_rpt"/>
</dbReference>
<feature type="repeat" description="TPR" evidence="1">
    <location>
        <begin position="318"/>
        <end position="351"/>
    </location>
</feature>
<gene>
    <name evidence="3" type="ORF">IAA93_03010</name>
</gene>
<comment type="caution">
    <text evidence="3">The sequence shown here is derived from an EMBL/GenBank/DDBJ whole genome shotgun (WGS) entry which is preliminary data.</text>
</comment>
<proteinExistence type="predicted"/>
<evidence type="ECO:0000313" key="3">
    <source>
        <dbReference type="EMBL" id="HJD52682.1"/>
    </source>
</evidence>
<dbReference type="Pfam" id="PF13432">
    <property type="entry name" value="TPR_16"/>
    <property type="match status" value="1"/>
</dbReference>
<reference evidence="3" key="1">
    <citation type="journal article" date="2021" name="PeerJ">
        <title>Extensive microbial diversity within the chicken gut microbiome revealed by metagenomics and culture.</title>
        <authorList>
            <person name="Gilroy R."/>
            <person name="Ravi A."/>
            <person name="Getino M."/>
            <person name="Pursley I."/>
            <person name="Horton D.L."/>
            <person name="Alikhan N.F."/>
            <person name="Baker D."/>
            <person name="Gharbi K."/>
            <person name="Hall N."/>
            <person name="Watson M."/>
            <person name="Adriaenssens E.M."/>
            <person name="Foster-Nyarko E."/>
            <person name="Jarju S."/>
            <person name="Secka A."/>
            <person name="Antonio M."/>
            <person name="Oren A."/>
            <person name="Chaudhuri R.R."/>
            <person name="La Ragione R."/>
            <person name="Hildebrand F."/>
            <person name="Pallen M.J."/>
        </authorList>
    </citation>
    <scope>NUCLEOTIDE SEQUENCE</scope>
    <source>
        <strain evidence="3">MalCec1-1739</strain>
    </source>
</reference>
<feature type="repeat" description="TPR" evidence="1">
    <location>
        <begin position="355"/>
        <end position="388"/>
    </location>
</feature>
<organism evidence="3 4">
    <name type="scientific">Candidatus Avibacteroides avistercoris</name>
    <dbReference type="NCBI Taxonomy" id="2840690"/>
    <lineage>
        <taxon>Bacteria</taxon>
        <taxon>Pseudomonadati</taxon>
        <taxon>Bacteroidota</taxon>
        <taxon>Bacteroidia</taxon>
        <taxon>Bacteroidales</taxon>
        <taxon>Bacteroidaceae</taxon>
        <taxon>Bacteroidaceae incertae sedis</taxon>
        <taxon>Candidatus Avibacteroides</taxon>
    </lineage>
</organism>
<accession>A0A9D2UHS3</accession>
<dbReference type="InterPro" id="IPR011990">
    <property type="entry name" value="TPR-like_helical_dom_sf"/>
</dbReference>
<evidence type="ECO:0000256" key="2">
    <source>
        <dbReference type="SAM" id="Coils"/>
    </source>
</evidence>
<dbReference type="SUPFAM" id="SSF48452">
    <property type="entry name" value="TPR-like"/>
    <property type="match status" value="1"/>
</dbReference>
<dbReference type="PROSITE" id="PS50005">
    <property type="entry name" value="TPR"/>
    <property type="match status" value="2"/>
</dbReference>